<keyword evidence="8" id="KW-0284">Flavonoid biosynthesis</keyword>
<dbReference type="GeneID" id="105035842"/>
<dbReference type="GO" id="GO:0051213">
    <property type="term" value="F:dioxygenase activity"/>
    <property type="evidence" value="ECO:0007669"/>
    <property type="project" value="UniProtKB-KW"/>
</dbReference>
<keyword evidence="6 9" id="KW-0560">Oxidoreductase</keyword>
<dbReference type="PROSITE" id="PS51471">
    <property type="entry name" value="FE2OG_OXY"/>
    <property type="match status" value="1"/>
</dbReference>
<evidence type="ECO:0000256" key="6">
    <source>
        <dbReference type="ARBA" id="ARBA00023002"/>
    </source>
</evidence>
<keyword evidence="5 12" id="KW-0223">Dioxygenase</keyword>
<evidence type="ECO:0000256" key="7">
    <source>
        <dbReference type="ARBA" id="ARBA00023004"/>
    </source>
</evidence>
<comment type="similarity">
    <text evidence="2 9">Belongs to the iron/ascorbate-dependent oxidoreductase family.</text>
</comment>
<evidence type="ECO:0000256" key="3">
    <source>
        <dbReference type="ARBA" id="ARBA00022723"/>
    </source>
</evidence>
<dbReference type="FunFam" id="2.60.120.330:FF:000009">
    <property type="entry name" value="Flavonol synthase"/>
    <property type="match status" value="1"/>
</dbReference>
<dbReference type="InterPro" id="IPR005123">
    <property type="entry name" value="Oxoglu/Fe-dep_dioxygenase_dom"/>
</dbReference>
<dbReference type="InterPro" id="IPR044861">
    <property type="entry name" value="IPNS-like_FE2OG_OXY"/>
</dbReference>
<keyword evidence="4" id="KW-0847">Vitamin C</keyword>
<reference evidence="12" key="1">
    <citation type="submission" date="2025-08" db="UniProtKB">
        <authorList>
            <consortium name="RefSeq"/>
        </authorList>
    </citation>
    <scope>IDENTIFICATION</scope>
</reference>
<dbReference type="GO" id="GO:0046148">
    <property type="term" value="P:pigment biosynthetic process"/>
    <property type="evidence" value="ECO:0007669"/>
    <property type="project" value="UniProtKB-ARBA"/>
</dbReference>
<dbReference type="InterPro" id="IPR026992">
    <property type="entry name" value="DIOX_N"/>
</dbReference>
<protein>
    <submittedName>
        <fullName evidence="12">Leucoanthocyanidin dioxygenase</fullName>
    </submittedName>
</protein>
<dbReference type="InterPro" id="IPR027443">
    <property type="entry name" value="IPNS-like_sf"/>
</dbReference>
<evidence type="ECO:0000256" key="4">
    <source>
        <dbReference type="ARBA" id="ARBA00022896"/>
    </source>
</evidence>
<dbReference type="GO" id="GO:0046872">
    <property type="term" value="F:metal ion binding"/>
    <property type="evidence" value="ECO:0007669"/>
    <property type="project" value="UniProtKB-KW"/>
</dbReference>
<dbReference type="InterPro" id="IPR050295">
    <property type="entry name" value="Plant_2OG-oxidoreductases"/>
</dbReference>
<keyword evidence="11" id="KW-1185">Reference proteome</keyword>
<proteinExistence type="inferred from homology"/>
<feature type="domain" description="Fe2OG dioxygenase" evidence="10">
    <location>
        <begin position="214"/>
        <end position="313"/>
    </location>
</feature>
<dbReference type="FunCoup" id="A0A6I9QKI9">
    <property type="interactions" value="142"/>
</dbReference>
<dbReference type="OrthoDB" id="288590at2759"/>
<dbReference type="Proteomes" id="UP000504607">
    <property type="component" value="Unplaced"/>
</dbReference>
<evidence type="ECO:0000256" key="8">
    <source>
        <dbReference type="ARBA" id="ARBA00023241"/>
    </source>
</evidence>
<name>A0A6I9QKI9_ELAGV</name>
<evidence type="ECO:0000259" key="10">
    <source>
        <dbReference type="PROSITE" id="PS51471"/>
    </source>
</evidence>
<dbReference type="Pfam" id="PF14226">
    <property type="entry name" value="DIOX_N"/>
    <property type="match status" value="1"/>
</dbReference>
<dbReference type="Pfam" id="PF03171">
    <property type="entry name" value="2OG-FeII_Oxy"/>
    <property type="match status" value="1"/>
</dbReference>
<organism evidence="11 12">
    <name type="scientific">Elaeis guineensis var. tenera</name>
    <name type="common">Oil palm</name>
    <dbReference type="NCBI Taxonomy" id="51953"/>
    <lineage>
        <taxon>Eukaryota</taxon>
        <taxon>Viridiplantae</taxon>
        <taxon>Streptophyta</taxon>
        <taxon>Embryophyta</taxon>
        <taxon>Tracheophyta</taxon>
        <taxon>Spermatophyta</taxon>
        <taxon>Magnoliopsida</taxon>
        <taxon>Liliopsida</taxon>
        <taxon>Arecaceae</taxon>
        <taxon>Arecoideae</taxon>
        <taxon>Cocoseae</taxon>
        <taxon>Elaeidinae</taxon>
        <taxon>Elaeis</taxon>
    </lineage>
</organism>
<dbReference type="KEGG" id="egu:105035842"/>
<dbReference type="SUPFAM" id="SSF51197">
    <property type="entry name" value="Clavaminate synthase-like"/>
    <property type="match status" value="1"/>
</dbReference>
<dbReference type="PANTHER" id="PTHR47991">
    <property type="entry name" value="OXOGLUTARATE/IRON-DEPENDENT DIOXYGENASE"/>
    <property type="match status" value="1"/>
</dbReference>
<evidence type="ECO:0000256" key="5">
    <source>
        <dbReference type="ARBA" id="ARBA00022964"/>
    </source>
</evidence>
<sequence>MSTKMALVVPRVESLAKSGLEAIPTEYVRPESERLNLGDAFEEEKKAEEGPQIPVVDLKGFDSEEEAVRRACVEEVQRVATEWGVMHIVNHGIPLELIEKVRRVGKEFFDLPIEEKEKYANDQSTGNIAGYGSKLANNASGQLEWEDYFFHLIFPQEKADMSIWPKYPADYVEVTKEFAKQLRGVVSKMLAMLSLGLGMEEAKLEEELGGMEDLLLQMKINYYPKCPQPDLALGVEAHTDVSSLSFILHNMVPGLQVYKDNKWVTAKCVPDSMIVHIGDTLEILSNGTYKSILHRGLVNKEKVRISWAIFCEPPKEKIVLKPLPETVTDQTPAKFPPRTFAQHLRYKLFKKTQEDFVTPK</sequence>
<dbReference type="Gene3D" id="2.60.120.330">
    <property type="entry name" value="B-lactam Antibiotic, Isopenicillin N Synthase, Chain"/>
    <property type="match status" value="1"/>
</dbReference>
<evidence type="ECO:0000256" key="1">
    <source>
        <dbReference type="ARBA" id="ARBA00001961"/>
    </source>
</evidence>
<evidence type="ECO:0000313" key="11">
    <source>
        <dbReference type="Proteomes" id="UP000504607"/>
    </source>
</evidence>
<dbReference type="GO" id="GO:0031418">
    <property type="term" value="F:L-ascorbic acid binding"/>
    <property type="evidence" value="ECO:0007669"/>
    <property type="project" value="UniProtKB-KW"/>
</dbReference>
<accession>A0A6I9QKI9</accession>
<keyword evidence="3 9" id="KW-0479">Metal-binding</keyword>
<evidence type="ECO:0000256" key="2">
    <source>
        <dbReference type="ARBA" id="ARBA00008056"/>
    </source>
</evidence>
<dbReference type="InParanoid" id="A0A6I9QKI9"/>
<dbReference type="AlphaFoldDB" id="A0A6I9QKI9"/>
<keyword evidence="7 9" id="KW-0408">Iron</keyword>
<evidence type="ECO:0000256" key="9">
    <source>
        <dbReference type="RuleBase" id="RU003682"/>
    </source>
</evidence>
<evidence type="ECO:0000313" key="12">
    <source>
        <dbReference type="RefSeq" id="XP_010909855.1"/>
    </source>
</evidence>
<dbReference type="GO" id="GO:0009813">
    <property type="term" value="P:flavonoid biosynthetic process"/>
    <property type="evidence" value="ECO:0007669"/>
    <property type="project" value="UniProtKB-KW"/>
</dbReference>
<dbReference type="RefSeq" id="XP_010909855.1">
    <property type="nucleotide sequence ID" value="XM_010911553.3"/>
</dbReference>
<gene>
    <name evidence="12" type="primary">LOC105035842</name>
</gene>
<comment type="cofactor">
    <cofactor evidence="1">
        <name>L-ascorbate</name>
        <dbReference type="ChEBI" id="CHEBI:38290"/>
    </cofactor>
</comment>